<dbReference type="EMBL" id="FUZU01000001">
    <property type="protein sequence ID" value="SKC59764.1"/>
    <property type="molecule type" value="Genomic_DNA"/>
</dbReference>
<evidence type="ECO:0000313" key="3">
    <source>
        <dbReference type="Proteomes" id="UP000190961"/>
    </source>
</evidence>
<sequence>MIRYIFSALLLLLASSTYAQNIQELEKRNGFKDIELGSMADSVKGSKVKKEFKEKDLYPAKLYTVEHPDYEKIGEVRVKEIELKSYKDLIYEIKVLTDKDPRLMKALESLFGKADYDMKNQLYFWKSDRIILKFKATGKNFLELEYSSPVVRNMMKDDKEQKVDDIANDL</sequence>
<keyword evidence="1" id="KW-0732">Signal</keyword>
<reference evidence="2 3" key="1">
    <citation type="submission" date="2017-02" db="EMBL/GenBank/DDBJ databases">
        <authorList>
            <person name="Peterson S.W."/>
        </authorList>
    </citation>
    <scope>NUCLEOTIDE SEQUENCE [LARGE SCALE GENOMIC DNA]</scope>
    <source>
        <strain evidence="2 3">DSM 25262</strain>
    </source>
</reference>
<evidence type="ECO:0000256" key="1">
    <source>
        <dbReference type="SAM" id="SignalP"/>
    </source>
</evidence>
<evidence type="ECO:0000313" key="2">
    <source>
        <dbReference type="EMBL" id="SKC59764.1"/>
    </source>
</evidence>
<organism evidence="2 3">
    <name type="scientific">Ohtaekwangia koreensis</name>
    <dbReference type="NCBI Taxonomy" id="688867"/>
    <lineage>
        <taxon>Bacteria</taxon>
        <taxon>Pseudomonadati</taxon>
        <taxon>Bacteroidota</taxon>
        <taxon>Cytophagia</taxon>
        <taxon>Cytophagales</taxon>
        <taxon>Fulvivirgaceae</taxon>
        <taxon>Ohtaekwangia</taxon>
    </lineage>
</organism>
<dbReference type="STRING" id="688867.SAMN05660236_1903"/>
<feature type="signal peptide" evidence="1">
    <location>
        <begin position="1"/>
        <end position="19"/>
    </location>
</feature>
<proteinExistence type="predicted"/>
<keyword evidence="3" id="KW-1185">Reference proteome</keyword>
<dbReference type="OrthoDB" id="980550at2"/>
<dbReference type="Proteomes" id="UP000190961">
    <property type="component" value="Unassembled WGS sequence"/>
</dbReference>
<dbReference type="RefSeq" id="WP_079686413.1">
    <property type="nucleotide sequence ID" value="NZ_FUZU01000001.1"/>
</dbReference>
<gene>
    <name evidence="2" type="ORF">SAMN05660236_1903</name>
</gene>
<protein>
    <recommendedName>
        <fullName evidence="4">Intein N-terminal splicing region</fullName>
    </recommendedName>
</protein>
<name>A0A1T5K814_9BACT</name>
<evidence type="ECO:0008006" key="4">
    <source>
        <dbReference type="Google" id="ProtNLM"/>
    </source>
</evidence>
<dbReference type="AlphaFoldDB" id="A0A1T5K814"/>
<feature type="chain" id="PRO_5012752773" description="Intein N-terminal splicing region" evidence="1">
    <location>
        <begin position="20"/>
        <end position="170"/>
    </location>
</feature>
<accession>A0A1T5K814</accession>